<keyword evidence="2" id="KW-0560">Oxidoreductase</keyword>
<dbReference type="GO" id="GO:0046872">
    <property type="term" value="F:metal ion binding"/>
    <property type="evidence" value="ECO:0007669"/>
    <property type="project" value="UniProtKB-KW"/>
</dbReference>
<evidence type="ECO:0000256" key="3">
    <source>
        <dbReference type="ARBA" id="ARBA00023004"/>
    </source>
</evidence>
<name>A0A7V1LLZ0_CALAY</name>
<feature type="domain" description="4Fe-4S ferredoxin-type" evidence="5">
    <location>
        <begin position="802"/>
        <end position="831"/>
    </location>
</feature>
<protein>
    <recommendedName>
        <fullName evidence="5">4Fe-4S ferredoxin-type domain-containing protein</fullName>
    </recommendedName>
</protein>
<dbReference type="GO" id="GO:0016903">
    <property type="term" value="F:oxidoreductase activity, acting on the aldehyde or oxo group of donors"/>
    <property type="evidence" value="ECO:0007669"/>
    <property type="project" value="InterPro"/>
</dbReference>
<keyword evidence="4" id="KW-0411">Iron-sulfur</keyword>
<dbReference type="SUPFAM" id="SSF54862">
    <property type="entry name" value="4Fe-4S ferredoxins"/>
    <property type="match status" value="1"/>
</dbReference>
<dbReference type="InterPro" id="IPR017900">
    <property type="entry name" value="4Fe4S_Fe_S_CS"/>
</dbReference>
<dbReference type="GO" id="GO:0051536">
    <property type="term" value="F:iron-sulfur cluster binding"/>
    <property type="evidence" value="ECO:0007669"/>
    <property type="project" value="UniProtKB-KW"/>
</dbReference>
<dbReference type="PROSITE" id="PS00198">
    <property type="entry name" value="4FE4S_FER_1"/>
    <property type="match status" value="2"/>
</dbReference>
<feature type="non-terminal residue" evidence="6">
    <location>
        <position position="1080"/>
    </location>
</feature>
<sequence>MKQANTKKQIRESGKAAIRRALVFSGTRWAGCGEAVGLAAAGERSAVYLENTALKNAAAEFTSSGSLPIPLLVCAEKKQAPQFKPFIDATSSFFKVVFYASTVQEAQDLALIGQWVAEKTLTPVLCLLDARGCANSIQNLVTVDENAVRPWLGKPDDAVEAGDEARALLLGKKHRRLPQWLSISQPLGLHARLEEDRAQQARSARNIYFDSALQAVIDRAFEEFAARFGRRYHSTHSTGKGSHVILGGGWLARNLASVAYKGKVVRLTQLAPFPSQKLQQELQKVRGLTLLNHDDWADAFQLRETLGHLNPGMRIFTAHLQGMRLTENAIQHLLHHHEQEAASGDFYPMVTAATDLSRFPLLQGLQQRLSRNYPQLERALARITQNPLPRKDIRHIMLNASVGHSPEIFGPLLSRLPRAEAVRSYHIEKRSAYLPYVETHIFAGNPETIFFPSDGVDYILASDVRYVDGVERLKEGGVLIINSPFDDAQTWDQLPQTVRTLITEKNITLLTVNGTDYALKAARTPSQQAGLMMMLLLGAWASREGETEELLPALRSVITGGQVKTLTRAFVEGRENVKQIEWRKLPAYESLKEADILKTPWAINRDGLFDKTVFDPSYFWDTVGYLYKERQQNKLLTDPMIATETVPARTSTFRDLSPSHTYIPEFHAENCTACGLCWANCPESALPTVIFTAGDLWQAAVKRAAEADHSLNQLSRLQNNLIKLADKRLKDSLPADMRDAGALFEQSFEFLMDKLQADEEKEEGLRSEFNGILPFLSGFPLVKSQSFYEQPEQTSKGSGRLLSIVINPYTCKGCSACISICPDQALERIEARPDIIETYKRQFELMSGLPENRQSEFDDFIDADNREMYRLINRTAYLSMPGGDNGLPGSGVKTAVHLALSAMETALQPKRQEWLEELNSTIHRLEVKAQNLLNEAVDLNSFDDFYQRLHELDSAEEGIGQLITSREKEQKSSKARTQKLKQYSSLIHRLKEDRQLLSRGGDGYGASVLGMVFNAEGALSWMADYPYNPFAYPWLNSNSSQLMEKARGMFEGFVQQLLPVFNHLREAATLLEGSRTAYRS</sequence>
<dbReference type="SUPFAM" id="SSF53323">
    <property type="entry name" value="Pyruvate-ferredoxin oxidoreductase, PFOR, domain III"/>
    <property type="match status" value="1"/>
</dbReference>
<keyword evidence="3" id="KW-0408">Iron</keyword>
<keyword evidence="1" id="KW-0479">Metal-binding</keyword>
<dbReference type="EMBL" id="DRLD01000198">
    <property type="protein sequence ID" value="HED10448.1"/>
    <property type="molecule type" value="Genomic_DNA"/>
</dbReference>
<dbReference type="PROSITE" id="PS51379">
    <property type="entry name" value="4FE4S_FER_2"/>
    <property type="match status" value="2"/>
</dbReference>
<organism evidence="6">
    <name type="scientific">Caldithrix abyssi</name>
    <dbReference type="NCBI Taxonomy" id="187145"/>
    <lineage>
        <taxon>Bacteria</taxon>
        <taxon>Pseudomonadati</taxon>
        <taxon>Calditrichota</taxon>
        <taxon>Calditrichia</taxon>
        <taxon>Calditrichales</taxon>
        <taxon>Calditrichaceae</taxon>
        <taxon>Caldithrix</taxon>
    </lineage>
</organism>
<dbReference type="AlphaFoldDB" id="A0A7V1LLZ0"/>
<proteinExistence type="predicted"/>
<comment type="caution">
    <text evidence="6">The sequence shown here is derived from an EMBL/GenBank/DDBJ whole genome shotgun (WGS) entry which is preliminary data.</text>
</comment>
<dbReference type="InterPro" id="IPR017896">
    <property type="entry name" value="4Fe4S_Fe-S-bd"/>
</dbReference>
<feature type="domain" description="4Fe-4S ferredoxin-type" evidence="5">
    <location>
        <begin position="662"/>
        <end position="691"/>
    </location>
</feature>
<reference evidence="6" key="1">
    <citation type="journal article" date="2020" name="mSystems">
        <title>Genome- and Community-Level Interaction Insights into Carbon Utilization and Element Cycling Functions of Hydrothermarchaeota in Hydrothermal Sediment.</title>
        <authorList>
            <person name="Zhou Z."/>
            <person name="Liu Y."/>
            <person name="Xu W."/>
            <person name="Pan J."/>
            <person name="Luo Z.H."/>
            <person name="Li M."/>
        </authorList>
    </citation>
    <scope>NUCLEOTIDE SEQUENCE [LARGE SCALE GENOMIC DNA]</scope>
    <source>
        <strain evidence="6">HyVt-456</strain>
    </source>
</reference>
<dbReference type="Gene3D" id="3.40.920.10">
    <property type="entry name" value="Pyruvate-ferredoxin oxidoreductase, PFOR, domain III"/>
    <property type="match status" value="1"/>
</dbReference>
<dbReference type="PANTHER" id="PTHR32154">
    <property type="entry name" value="PYRUVATE-FLAVODOXIN OXIDOREDUCTASE-RELATED"/>
    <property type="match status" value="1"/>
</dbReference>
<evidence type="ECO:0000256" key="2">
    <source>
        <dbReference type="ARBA" id="ARBA00023002"/>
    </source>
</evidence>
<dbReference type="InterPro" id="IPR029061">
    <property type="entry name" value="THDP-binding"/>
</dbReference>
<dbReference type="Proteomes" id="UP000886005">
    <property type="component" value="Unassembled WGS sequence"/>
</dbReference>
<accession>A0A7V1LLZ0</accession>
<gene>
    <name evidence="6" type="ORF">ENJ10_07150</name>
</gene>
<dbReference type="GO" id="GO:0006979">
    <property type="term" value="P:response to oxidative stress"/>
    <property type="evidence" value="ECO:0007669"/>
    <property type="project" value="TreeGrafter"/>
</dbReference>
<evidence type="ECO:0000259" key="5">
    <source>
        <dbReference type="PROSITE" id="PS51379"/>
    </source>
</evidence>
<dbReference type="InterPro" id="IPR050722">
    <property type="entry name" value="Pyruvate:ferred/Flavod_OxRd"/>
</dbReference>
<dbReference type="InterPro" id="IPR002869">
    <property type="entry name" value="Pyrv_flavodox_OxRed_cen"/>
</dbReference>
<dbReference type="Gene3D" id="3.40.50.970">
    <property type="match status" value="1"/>
</dbReference>
<evidence type="ECO:0000256" key="1">
    <source>
        <dbReference type="ARBA" id="ARBA00022723"/>
    </source>
</evidence>
<evidence type="ECO:0000313" key="6">
    <source>
        <dbReference type="EMBL" id="HED10448.1"/>
    </source>
</evidence>
<dbReference type="SUPFAM" id="SSF52518">
    <property type="entry name" value="Thiamin diphosphate-binding fold (THDP-binding)"/>
    <property type="match status" value="1"/>
</dbReference>
<evidence type="ECO:0000256" key="4">
    <source>
        <dbReference type="ARBA" id="ARBA00023014"/>
    </source>
</evidence>
<dbReference type="InterPro" id="IPR019752">
    <property type="entry name" value="Pyrv/ketoisovalerate_OxRed_cat"/>
</dbReference>
<dbReference type="Pfam" id="PF01558">
    <property type="entry name" value="POR"/>
    <property type="match status" value="1"/>
</dbReference>